<evidence type="ECO:0000256" key="1">
    <source>
        <dbReference type="ARBA" id="ARBA00022512"/>
    </source>
</evidence>
<keyword evidence="4" id="KW-0572">Peptidoglycan-anchor</keyword>
<dbReference type="RefSeq" id="WP_260726054.1">
    <property type="nucleotide sequence ID" value="NZ_BAAABS010000036.1"/>
</dbReference>
<feature type="transmembrane region" description="Helical" evidence="5">
    <location>
        <begin position="27"/>
        <end position="46"/>
    </location>
</feature>
<evidence type="ECO:0000256" key="3">
    <source>
        <dbReference type="ARBA" id="ARBA00022729"/>
    </source>
</evidence>
<evidence type="ECO:0000313" key="8">
    <source>
        <dbReference type="Proteomes" id="UP001058271"/>
    </source>
</evidence>
<organism evidence="7 8">
    <name type="scientific">Dactylosporangium roseum</name>
    <dbReference type="NCBI Taxonomy" id="47989"/>
    <lineage>
        <taxon>Bacteria</taxon>
        <taxon>Bacillati</taxon>
        <taxon>Actinomycetota</taxon>
        <taxon>Actinomycetes</taxon>
        <taxon>Micromonosporales</taxon>
        <taxon>Micromonosporaceae</taxon>
        <taxon>Dactylosporangium</taxon>
    </lineage>
</organism>
<keyword evidence="1" id="KW-0134">Cell wall</keyword>
<dbReference type="NCBIfam" id="TIGR01167">
    <property type="entry name" value="LPXTG_anchor"/>
    <property type="match status" value="1"/>
</dbReference>
<keyword evidence="5" id="KW-0812">Transmembrane</keyword>
<feature type="domain" description="Gram-positive cocci surface proteins LPxTG" evidence="6">
    <location>
        <begin position="12"/>
        <end position="51"/>
    </location>
</feature>
<evidence type="ECO:0000259" key="6">
    <source>
        <dbReference type="Pfam" id="PF00746"/>
    </source>
</evidence>
<keyword evidence="3" id="KW-0732">Signal</keyword>
<evidence type="ECO:0000313" key="7">
    <source>
        <dbReference type="EMBL" id="UWZ36702.1"/>
    </source>
</evidence>
<dbReference type="Pfam" id="PF00746">
    <property type="entry name" value="Gram_pos_anchor"/>
    <property type="match status" value="1"/>
</dbReference>
<evidence type="ECO:0000256" key="4">
    <source>
        <dbReference type="ARBA" id="ARBA00023088"/>
    </source>
</evidence>
<proteinExistence type="predicted"/>
<keyword evidence="5" id="KW-0472">Membrane</keyword>
<evidence type="ECO:0000256" key="5">
    <source>
        <dbReference type="SAM" id="Phobius"/>
    </source>
</evidence>
<reference evidence="7" key="1">
    <citation type="submission" date="2021-04" db="EMBL/GenBank/DDBJ databases">
        <title>Biosynthetic gene clusters of Dactylosporangioum roseum.</title>
        <authorList>
            <person name="Hartkoorn R.C."/>
            <person name="Beaudoing E."/>
            <person name="Hot D."/>
            <person name="Moureu S."/>
        </authorList>
    </citation>
    <scope>NUCLEOTIDE SEQUENCE</scope>
    <source>
        <strain evidence="7">NRRL B-16295</strain>
    </source>
</reference>
<keyword evidence="2" id="KW-0964">Secreted</keyword>
<sequence length="56" mass="5887">MIRASAIRSPSPTPAPQLPVTGSNVPLISGIGGGLVVIGAVLFLTYRRRRNIKFVA</sequence>
<keyword evidence="8" id="KW-1185">Reference proteome</keyword>
<dbReference type="Proteomes" id="UP001058271">
    <property type="component" value="Chromosome"/>
</dbReference>
<accession>A0ABY5Z798</accession>
<gene>
    <name evidence="7" type="ORF">Drose_37905</name>
</gene>
<dbReference type="EMBL" id="CP073721">
    <property type="protein sequence ID" value="UWZ36702.1"/>
    <property type="molecule type" value="Genomic_DNA"/>
</dbReference>
<name>A0ABY5Z798_9ACTN</name>
<dbReference type="InterPro" id="IPR019931">
    <property type="entry name" value="LPXTG_anchor"/>
</dbReference>
<keyword evidence="5" id="KW-1133">Transmembrane helix</keyword>
<evidence type="ECO:0000256" key="2">
    <source>
        <dbReference type="ARBA" id="ARBA00022525"/>
    </source>
</evidence>
<protein>
    <submittedName>
        <fullName evidence="7">LPXTG cell wall anchor domain-containing protein</fullName>
    </submittedName>
</protein>